<evidence type="ECO:0000256" key="3">
    <source>
        <dbReference type="ARBA" id="ARBA00022676"/>
    </source>
</evidence>
<dbReference type="Pfam" id="PF00905">
    <property type="entry name" value="Transpeptidase"/>
    <property type="match status" value="1"/>
</dbReference>
<feature type="compositionally biased region" description="Low complexity" evidence="9">
    <location>
        <begin position="878"/>
        <end position="895"/>
    </location>
</feature>
<evidence type="ECO:0000313" key="12">
    <source>
        <dbReference type="EMBL" id="MDT0263373.1"/>
    </source>
</evidence>
<keyword evidence="3" id="KW-0328">Glycosyltransferase</keyword>
<protein>
    <submittedName>
        <fullName evidence="12">Transglycosylase domain-containing protein</fullName>
    </submittedName>
</protein>
<dbReference type="InterPro" id="IPR050396">
    <property type="entry name" value="Glycosyltr_51/Transpeptidase"/>
</dbReference>
<evidence type="ECO:0000256" key="8">
    <source>
        <dbReference type="ARBA" id="ARBA00049902"/>
    </source>
</evidence>
<keyword evidence="1" id="KW-0121">Carboxypeptidase</keyword>
<dbReference type="CDD" id="cd06577">
    <property type="entry name" value="PASTA_pknB"/>
    <property type="match status" value="1"/>
</dbReference>
<comment type="catalytic activity">
    <reaction evidence="8">
        <text>[GlcNAc-(1-&gt;4)-Mur2Ac(oyl-L-Ala-gamma-D-Glu-L-Lys-D-Ala-D-Ala)](n)-di-trans,octa-cis-undecaprenyl diphosphate + beta-D-GlcNAc-(1-&gt;4)-Mur2Ac(oyl-L-Ala-gamma-D-Glu-L-Lys-D-Ala-D-Ala)-di-trans,octa-cis-undecaprenyl diphosphate = [GlcNAc-(1-&gt;4)-Mur2Ac(oyl-L-Ala-gamma-D-Glu-L-Lys-D-Ala-D-Ala)](n+1)-di-trans,octa-cis-undecaprenyl diphosphate + di-trans,octa-cis-undecaprenyl diphosphate + H(+)</text>
        <dbReference type="Rhea" id="RHEA:23708"/>
        <dbReference type="Rhea" id="RHEA-COMP:9602"/>
        <dbReference type="Rhea" id="RHEA-COMP:9603"/>
        <dbReference type="ChEBI" id="CHEBI:15378"/>
        <dbReference type="ChEBI" id="CHEBI:58405"/>
        <dbReference type="ChEBI" id="CHEBI:60033"/>
        <dbReference type="ChEBI" id="CHEBI:78435"/>
        <dbReference type="EC" id="2.4.99.28"/>
    </reaction>
</comment>
<keyword evidence="2" id="KW-0645">Protease</keyword>
<dbReference type="Gene3D" id="1.10.3810.10">
    <property type="entry name" value="Biosynthetic peptidoglycan transglycosylase-like"/>
    <property type="match status" value="1"/>
</dbReference>
<keyword evidence="4" id="KW-0808">Transferase</keyword>
<organism evidence="12 13">
    <name type="scientific">Jatrophihabitans lederbergiae</name>
    <dbReference type="NCBI Taxonomy" id="3075547"/>
    <lineage>
        <taxon>Bacteria</taxon>
        <taxon>Bacillati</taxon>
        <taxon>Actinomycetota</taxon>
        <taxon>Actinomycetes</taxon>
        <taxon>Jatrophihabitantales</taxon>
        <taxon>Jatrophihabitantaceae</taxon>
        <taxon>Jatrophihabitans</taxon>
    </lineage>
</organism>
<dbReference type="EMBL" id="JAVREH010000037">
    <property type="protein sequence ID" value="MDT0263373.1"/>
    <property type="molecule type" value="Genomic_DNA"/>
</dbReference>
<dbReference type="PANTHER" id="PTHR32282">
    <property type="entry name" value="BINDING PROTEIN TRANSPEPTIDASE, PUTATIVE-RELATED"/>
    <property type="match status" value="1"/>
</dbReference>
<dbReference type="RefSeq" id="WP_311424520.1">
    <property type="nucleotide sequence ID" value="NZ_JAVREH010000037.1"/>
</dbReference>
<evidence type="ECO:0000313" key="13">
    <source>
        <dbReference type="Proteomes" id="UP001183176"/>
    </source>
</evidence>
<accession>A0ABU2JEE6</accession>
<dbReference type="Pfam" id="PF00912">
    <property type="entry name" value="Transgly"/>
    <property type="match status" value="1"/>
</dbReference>
<evidence type="ECO:0000259" key="11">
    <source>
        <dbReference type="Pfam" id="PF00912"/>
    </source>
</evidence>
<evidence type="ECO:0000256" key="4">
    <source>
        <dbReference type="ARBA" id="ARBA00022679"/>
    </source>
</evidence>
<evidence type="ECO:0000256" key="2">
    <source>
        <dbReference type="ARBA" id="ARBA00022670"/>
    </source>
</evidence>
<evidence type="ECO:0000259" key="10">
    <source>
        <dbReference type="Pfam" id="PF00905"/>
    </source>
</evidence>
<keyword evidence="5" id="KW-0378">Hydrolase</keyword>
<proteinExistence type="predicted"/>
<keyword evidence="6" id="KW-0511">Multifunctional enzyme</keyword>
<evidence type="ECO:0000256" key="5">
    <source>
        <dbReference type="ARBA" id="ARBA00022801"/>
    </source>
</evidence>
<dbReference type="SUPFAM" id="SSF56601">
    <property type="entry name" value="beta-lactamase/transpeptidase-like"/>
    <property type="match status" value="1"/>
</dbReference>
<dbReference type="Gene3D" id="3.40.710.10">
    <property type="entry name" value="DD-peptidase/beta-lactamase superfamily"/>
    <property type="match status" value="1"/>
</dbReference>
<evidence type="ECO:0000256" key="9">
    <source>
        <dbReference type="SAM" id="MobiDB-lite"/>
    </source>
</evidence>
<feature type="region of interest" description="Disordered" evidence="9">
    <location>
        <begin position="801"/>
        <end position="903"/>
    </location>
</feature>
<dbReference type="PANTHER" id="PTHR32282:SF33">
    <property type="entry name" value="PEPTIDOGLYCAN GLYCOSYLTRANSFERASE"/>
    <property type="match status" value="1"/>
</dbReference>
<dbReference type="InterPro" id="IPR012338">
    <property type="entry name" value="Beta-lactam/transpept-like"/>
</dbReference>
<dbReference type="InterPro" id="IPR005543">
    <property type="entry name" value="PASTA_dom"/>
</dbReference>
<feature type="domain" description="Penicillin-binding protein transpeptidase" evidence="10">
    <location>
        <begin position="365"/>
        <end position="663"/>
    </location>
</feature>
<dbReference type="Proteomes" id="UP001183176">
    <property type="component" value="Unassembled WGS sequence"/>
</dbReference>
<reference evidence="13" key="1">
    <citation type="submission" date="2023-07" db="EMBL/GenBank/DDBJ databases">
        <title>30 novel species of actinomycetes from the DSMZ collection.</title>
        <authorList>
            <person name="Nouioui I."/>
        </authorList>
    </citation>
    <scope>NUCLEOTIDE SEQUENCE [LARGE SCALE GENOMIC DNA]</scope>
    <source>
        <strain evidence="13">DSM 44399</strain>
    </source>
</reference>
<dbReference type="InterPro" id="IPR036950">
    <property type="entry name" value="PBP_transglycosylase"/>
</dbReference>
<feature type="compositionally biased region" description="Polar residues" evidence="9">
    <location>
        <begin position="801"/>
        <end position="819"/>
    </location>
</feature>
<evidence type="ECO:0000256" key="6">
    <source>
        <dbReference type="ARBA" id="ARBA00023268"/>
    </source>
</evidence>
<comment type="caution">
    <text evidence="12">The sequence shown here is derived from an EMBL/GenBank/DDBJ whole genome shotgun (WGS) entry which is preliminary data.</text>
</comment>
<feature type="domain" description="Glycosyl transferase family 51" evidence="11">
    <location>
        <begin position="74"/>
        <end position="256"/>
    </location>
</feature>
<comment type="catalytic activity">
    <reaction evidence="7">
        <text>Preferential cleavage: (Ac)2-L-Lys-D-Ala-|-D-Ala. Also transpeptidation of peptidyl-alanyl moieties that are N-acyl substituents of D-alanine.</text>
        <dbReference type="EC" id="3.4.16.4"/>
    </reaction>
</comment>
<dbReference type="SUPFAM" id="SSF53955">
    <property type="entry name" value="Lysozyme-like"/>
    <property type="match status" value="1"/>
</dbReference>
<name>A0ABU2JEE6_9ACTN</name>
<dbReference type="InterPro" id="IPR001264">
    <property type="entry name" value="Glyco_trans_51"/>
</dbReference>
<feature type="compositionally biased region" description="Low complexity" evidence="9">
    <location>
        <begin position="820"/>
        <end position="862"/>
    </location>
</feature>
<gene>
    <name evidence="12" type="ORF">RM423_18480</name>
</gene>
<evidence type="ECO:0000256" key="1">
    <source>
        <dbReference type="ARBA" id="ARBA00022645"/>
    </source>
</evidence>
<dbReference type="InterPro" id="IPR001460">
    <property type="entry name" value="PCN-bd_Tpept"/>
</dbReference>
<sequence>MARASGVTILSKLGKLSGLVAIVGVLAAGVALPYVGGAGLATKAGADKFLDTQCNLIEEPVQQKTTMYANDRKTVIATLFDQNRQVVSLSKVPKAVTNALISTEDRRFYEHHGVDMRGLIRGALKTSRGDTQGASTLTEQYVKQVRYYQATTDVERAAAIDQNVDRKILDAQCALKIERDNNKPQILGKYLNIAAFGENSYGIQTAAQTFFGIDVSALTVPQAALLVGLVKAPSALDPFNHPQAARQRRDLVISNMAAQNYITAAEAAGAKATPVRLATRTPVPRGCSFANAKIENVGFFCDYVTDWLTGVGGLSEQRINTAGYSIVTTLDPNLQNQGQDAIWTQSGLDPTHGRGYLLAMPSVTPSSGAVTSMITDVKYGVKAGDPGYSVDKLFTKAYAGAGSTYKYFTALAAMKAGVPPSYALTTANNQWTAKNCPVDEQGKRYVAHNAGHYNDTLPLEKALPESSNTYFVAMEDELFGCDLSPIVNTAMSLGMTHLDSPLLDGNGNPTGKSIGQGVIDNRQPTFTLGQDSTSVLQLTGAFAALANDGVFCPPTPVKSVTDSAGKPIALKAHAGCTRQYDSYVARTLVNIMTNDTHSTYGTAGRFFGDWYNNGGSLIAAKTGTNNSSKYDPITKRNVDDQGNSALWFVGITPDLVSAAALVNPQKPTQRISDVPGITESNSGLDTFGAAASKFWLLAYRPTLVRQHWTWPTADSTPGSPVPAVTNLTEDAARALLASKGFVGKPFSVPCGSRVAPGNVAFYGPQIAEPGATISLCLSTGVGPQVHTAPVYRQPYLRYRQPNYTQPNYTQPDYSQPSYSQPDYTQPTYTQPDYTQPTYTQPGYNAPSLTAPSPPVSSASVPSFTQPAPSVIVPPPVGTPTAARTLPTAPRTLPAPITKPPGHR</sequence>
<keyword evidence="13" id="KW-1185">Reference proteome</keyword>
<evidence type="ECO:0000256" key="7">
    <source>
        <dbReference type="ARBA" id="ARBA00034000"/>
    </source>
</evidence>
<dbReference type="InterPro" id="IPR023346">
    <property type="entry name" value="Lysozyme-like_dom_sf"/>
</dbReference>